<dbReference type="InterPro" id="IPR009097">
    <property type="entry name" value="Cyclic_Pdiesterase"/>
</dbReference>
<proteinExistence type="predicted"/>
<dbReference type="Proteomes" id="UP000006233">
    <property type="component" value="Unassembled WGS sequence"/>
</dbReference>
<accession>C9N1K1</accession>
<dbReference type="eggNOG" id="COG1514">
    <property type="taxonomic scope" value="Bacteria"/>
</dbReference>
<organism evidence="2 3">
    <name type="scientific">Leptotrichia hofstadii F0254</name>
    <dbReference type="NCBI Taxonomy" id="634994"/>
    <lineage>
        <taxon>Bacteria</taxon>
        <taxon>Fusobacteriati</taxon>
        <taxon>Fusobacteriota</taxon>
        <taxon>Fusobacteriia</taxon>
        <taxon>Fusobacteriales</taxon>
        <taxon>Leptotrichiaceae</taxon>
        <taxon>Leptotrichia</taxon>
    </lineage>
</organism>
<feature type="chain" id="PRO_5003000259" description="2',5' RNA ligase family protein" evidence="1">
    <location>
        <begin position="23"/>
        <end position="226"/>
    </location>
</feature>
<feature type="signal peptide" evidence="1">
    <location>
        <begin position="1"/>
        <end position="22"/>
    </location>
</feature>
<evidence type="ECO:0000313" key="3">
    <source>
        <dbReference type="Proteomes" id="UP000006233"/>
    </source>
</evidence>
<evidence type="ECO:0000256" key="1">
    <source>
        <dbReference type="SAM" id="SignalP"/>
    </source>
</evidence>
<evidence type="ECO:0000313" key="2">
    <source>
        <dbReference type="EMBL" id="EEX73394.1"/>
    </source>
</evidence>
<dbReference type="STRING" id="634994.GCWU000323_02723"/>
<dbReference type="Pfam" id="PF13563">
    <property type="entry name" value="2_5_RNA_ligase2"/>
    <property type="match status" value="1"/>
</dbReference>
<comment type="caution">
    <text evidence="2">The sequence shown here is derived from an EMBL/GenBank/DDBJ whole genome shotgun (WGS) entry which is preliminary data.</text>
</comment>
<dbReference type="RefSeq" id="WP_006806009.1">
    <property type="nucleotide sequence ID" value="NZ_GG700634.1"/>
</dbReference>
<dbReference type="EMBL" id="ACVB02000029">
    <property type="protein sequence ID" value="EEX73394.1"/>
    <property type="molecule type" value="Genomic_DNA"/>
</dbReference>
<reference evidence="2 3" key="1">
    <citation type="submission" date="2009-09" db="EMBL/GenBank/DDBJ databases">
        <authorList>
            <person name="Weinstock G."/>
            <person name="Sodergren E."/>
            <person name="Clifton S."/>
            <person name="Fulton L."/>
            <person name="Fulton B."/>
            <person name="Courtney L."/>
            <person name="Fronick C."/>
            <person name="Harrison M."/>
            <person name="Strong C."/>
            <person name="Farmer C."/>
            <person name="Delahaunty K."/>
            <person name="Markovic C."/>
            <person name="Hall O."/>
            <person name="Minx P."/>
            <person name="Tomlinson C."/>
            <person name="Mitreva M."/>
            <person name="Nelson J."/>
            <person name="Hou S."/>
            <person name="Wollam A."/>
            <person name="Pepin K.H."/>
            <person name="Johnson M."/>
            <person name="Bhonagiri V."/>
            <person name="Nash W.E."/>
            <person name="Warren W."/>
            <person name="Chinwalla A."/>
            <person name="Mardis E.R."/>
            <person name="Wilson R.K."/>
        </authorList>
    </citation>
    <scope>NUCLEOTIDE SEQUENCE [LARGE SCALE GENOMIC DNA]</scope>
    <source>
        <strain evidence="2 3">F0254</strain>
    </source>
</reference>
<protein>
    <recommendedName>
        <fullName evidence="4">2',5' RNA ligase family protein</fullName>
    </recommendedName>
</protein>
<gene>
    <name evidence="2" type="ORF">GCWU000323_02723</name>
</gene>
<name>C9N1K1_9FUSO</name>
<dbReference type="HOGENOM" id="CLU_092384_0_0_0"/>
<dbReference type="AlphaFoldDB" id="C9N1K1"/>
<dbReference type="Gene3D" id="3.90.1140.10">
    <property type="entry name" value="Cyclic phosphodiesterase"/>
    <property type="match status" value="1"/>
</dbReference>
<keyword evidence="1" id="KW-0732">Signal</keyword>
<evidence type="ECO:0008006" key="4">
    <source>
        <dbReference type="Google" id="ProtNLM"/>
    </source>
</evidence>
<dbReference type="SUPFAM" id="SSF55144">
    <property type="entry name" value="LigT-like"/>
    <property type="match status" value="1"/>
</dbReference>
<sequence>MKKLFFSIFLMFCINVFSNVNYNVFVIMDNNATKNVENISKGLKDAGIESLYSKGYAVHLTLYLTEYKPEALKTIKDTVNKIANQTKSFDIEFYRLRKTGGNWFMLDAQNNEAIQQLADEITVSLNKYRAKDSQVPDWAKSIPEKVKSFNLYGSPNVFTSFDPHITLLTPEDSAKIDIFTSKYDFKPFKSKVIGIGIAQVDDLGQAKNIIYSVKFKNKKEKLYEKT</sequence>